<dbReference type="InterPro" id="IPR017516">
    <property type="entry name" value="AbrB_dup"/>
</dbReference>
<dbReference type="Pfam" id="PF05145">
    <property type="entry name" value="AbrB"/>
    <property type="match status" value="1"/>
</dbReference>
<proteinExistence type="predicted"/>
<dbReference type="PANTHER" id="PTHR38457">
    <property type="entry name" value="REGULATOR ABRB-RELATED"/>
    <property type="match status" value="1"/>
</dbReference>
<feature type="transmembrane region" description="Helical" evidence="1">
    <location>
        <begin position="325"/>
        <end position="346"/>
    </location>
</feature>
<name>A0A286GPG6_9PROT</name>
<gene>
    <name evidence="2" type="ORF">SAMN05421508_106186</name>
</gene>
<keyword evidence="1" id="KW-0472">Membrane</keyword>
<dbReference type="InterPro" id="IPR007820">
    <property type="entry name" value="AbrB_fam"/>
</dbReference>
<keyword evidence="1" id="KW-1133">Transmembrane helix</keyword>
<evidence type="ECO:0000313" key="3">
    <source>
        <dbReference type="Proteomes" id="UP000219621"/>
    </source>
</evidence>
<dbReference type="AlphaFoldDB" id="A0A286GPG6"/>
<sequence>MSMSKALQPKQILHGLATFGLGGAGGAAAVAVAMPLPWLMGSLALTTAVSIGGARLAKLTRTRSVVLAILGVMLGSGFDVAVLGEISHWAASLAFMLALTGVMAVVSVWYCRRVAGYDLTTSLFAGVPGGLSVMSQLAAATGGDVRAVGMMHALRLCAILLLTPPAVLASGAVMPPGGFIPDELFAMPSALDMAVLTATGVGGWLGGKLLRLPNPSFMGPLLLSAVVHLGGWSAASPPAFLVVAAQIVIGAAIGARFQGVTLRVLGQYMKAAAGLVVLLLVLSGLAAWGAHLVLGIDMLAALLSYLPGGAPELGLLALTLGIDPAFVAAHHLVRLAVVVVAVPFIAQRLVARPAAVPAPGE</sequence>
<feature type="transmembrane region" description="Helical" evidence="1">
    <location>
        <begin position="217"/>
        <end position="234"/>
    </location>
</feature>
<dbReference type="PANTHER" id="PTHR38457:SF1">
    <property type="entry name" value="REGULATOR ABRB-RELATED"/>
    <property type="match status" value="1"/>
</dbReference>
<organism evidence="2 3">
    <name type="scientific">Caenispirillum bisanense</name>
    <dbReference type="NCBI Taxonomy" id="414052"/>
    <lineage>
        <taxon>Bacteria</taxon>
        <taxon>Pseudomonadati</taxon>
        <taxon>Pseudomonadota</taxon>
        <taxon>Alphaproteobacteria</taxon>
        <taxon>Rhodospirillales</taxon>
        <taxon>Novispirillaceae</taxon>
        <taxon>Caenispirillum</taxon>
    </lineage>
</organism>
<dbReference type="GO" id="GO:0016020">
    <property type="term" value="C:membrane"/>
    <property type="evidence" value="ECO:0007669"/>
    <property type="project" value="InterPro"/>
</dbReference>
<reference evidence="2 3" key="1">
    <citation type="submission" date="2017-09" db="EMBL/GenBank/DDBJ databases">
        <authorList>
            <person name="Ehlers B."/>
            <person name="Leendertz F.H."/>
        </authorList>
    </citation>
    <scope>NUCLEOTIDE SEQUENCE [LARGE SCALE GENOMIC DNA]</scope>
    <source>
        <strain evidence="2 3">USBA 140</strain>
    </source>
</reference>
<evidence type="ECO:0000256" key="1">
    <source>
        <dbReference type="SAM" id="Phobius"/>
    </source>
</evidence>
<protein>
    <recommendedName>
        <fullName evidence="4">Ammonia monooxygenase</fullName>
    </recommendedName>
</protein>
<feature type="transmembrane region" description="Helical" evidence="1">
    <location>
        <begin position="153"/>
        <end position="173"/>
    </location>
</feature>
<feature type="transmembrane region" description="Helical" evidence="1">
    <location>
        <begin position="272"/>
        <end position="305"/>
    </location>
</feature>
<dbReference type="OrthoDB" id="7157734at2"/>
<accession>A0A286GPG6</accession>
<dbReference type="GO" id="GO:0010468">
    <property type="term" value="P:regulation of gene expression"/>
    <property type="evidence" value="ECO:0007669"/>
    <property type="project" value="InterPro"/>
</dbReference>
<dbReference type="Proteomes" id="UP000219621">
    <property type="component" value="Unassembled WGS sequence"/>
</dbReference>
<dbReference type="NCBIfam" id="TIGR03082">
    <property type="entry name" value="Gneg_AbrB_dup"/>
    <property type="match status" value="1"/>
</dbReference>
<feature type="transmembrane region" description="Helical" evidence="1">
    <location>
        <begin position="89"/>
        <end position="111"/>
    </location>
</feature>
<evidence type="ECO:0008006" key="4">
    <source>
        <dbReference type="Google" id="ProtNLM"/>
    </source>
</evidence>
<dbReference type="PIRSF" id="PIRSF038991">
    <property type="entry name" value="Protein_AbrB"/>
    <property type="match status" value="1"/>
</dbReference>
<feature type="transmembrane region" description="Helical" evidence="1">
    <location>
        <begin position="185"/>
        <end position="205"/>
    </location>
</feature>
<feature type="transmembrane region" description="Helical" evidence="1">
    <location>
        <begin position="240"/>
        <end position="260"/>
    </location>
</feature>
<feature type="transmembrane region" description="Helical" evidence="1">
    <location>
        <begin position="12"/>
        <end position="32"/>
    </location>
</feature>
<keyword evidence="3" id="KW-1185">Reference proteome</keyword>
<dbReference type="EMBL" id="OCNJ01000006">
    <property type="protein sequence ID" value="SOD96969.1"/>
    <property type="molecule type" value="Genomic_DNA"/>
</dbReference>
<feature type="transmembrane region" description="Helical" evidence="1">
    <location>
        <begin position="64"/>
        <end position="83"/>
    </location>
</feature>
<evidence type="ECO:0000313" key="2">
    <source>
        <dbReference type="EMBL" id="SOD96969.1"/>
    </source>
</evidence>
<keyword evidence="1" id="KW-0812">Transmembrane</keyword>
<feature type="transmembrane region" description="Helical" evidence="1">
    <location>
        <begin position="38"/>
        <end position="57"/>
    </location>
</feature>
<dbReference type="RefSeq" id="WP_097279952.1">
    <property type="nucleotide sequence ID" value="NZ_OCNJ01000006.1"/>
</dbReference>